<organism evidence="1 2">
    <name type="scientific">Vaccinium darrowii</name>
    <dbReference type="NCBI Taxonomy" id="229202"/>
    <lineage>
        <taxon>Eukaryota</taxon>
        <taxon>Viridiplantae</taxon>
        <taxon>Streptophyta</taxon>
        <taxon>Embryophyta</taxon>
        <taxon>Tracheophyta</taxon>
        <taxon>Spermatophyta</taxon>
        <taxon>Magnoliopsida</taxon>
        <taxon>eudicotyledons</taxon>
        <taxon>Gunneridae</taxon>
        <taxon>Pentapetalae</taxon>
        <taxon>asterids</taxon>
        <taxon>Ericales</taxon>
        <taxon>Ericaceae</taxon>
        <taxon>Vaccinioideae</taxon>
        <taxon>Vaccinieae</taxon>
        <taxon>Vaccinium</taxon>
    </lineage>
</organism>
<sequence>MNSVCNDSLCSPYEGGQTWLAGDGLSEEEQLKASKGTLIIPNSQYPPKKVRNDCLYHHSPATVAPSSLANLNACENWLPRRAMSASRIAGIVHTLEGWNVNKCGQKMFDVEQVWEASLKHGFRPLMTPNKSQAVHLRIKFKVEITDPTGSIEVAEQFFGIIAEEMQNKTIDVRTHSKVASKI</sequence>
<gene>
    <name evidence="1" type="ORF">Vadar_022798</name>
</gene>
<keyword evidence="2" id="KW-1185">Reference proteome</keyword>
<reference evidence="1 2" key="1">
    <citation type="journal article" date="2021" name="Hortic Res">
        <title>High-quality reference genome and annotation aids understanding of berry development for evergreen blueberry (Vaccinium darrowii).</title>
        <authorList>
            <person name="Yu J."/>
            <person name="Hulse-Kemp A.M."/>
            <person name="Babiker E."/>
            <person name="Staton M."/>
        </authorList>
    </citation>
    <scope>NUCLEOTIDE SEQUENCE [LARGE SCALE GENOMIC DNA]</scope>
    <source>
        <strain evidence="2">cv. NJ 8807/NJ 8810</strain>
        <tissue evidence="1">Young leaf</tissue>
    </source>
</reference>
<comment type="caution">
    <text evidence="1">The sequence shown here is derived from an EMBL/GenBank/DDBJ whole genome shotgun (WGS) entry which is preliminary data.</text>
</comment>
<evidence type="ECO:0000313" key="2">
    <source>
        <dbReference type="Proteomes" id="UP000828048"/>
    </source>
</evidence>
<evidence type="ECO:0000313" key="1">
    <source>
        <dbReference type="EMBL" id="KAH7835091.1"/>
    </source>
</evidence>
<dbReference type="Proteomes" id="UP000828048">
    <property type="component" value="Chromosome 2"/>
</dbReference>
<proteinExistence type="predicted"/>
<name>A0ACB7X361_9ERIC</name>
<protein>
    <submittedName>
        <fullName evidence="1">Uncharacterized protein</fullName>
    </submittedName>
</protein>
<dbReference type="EMBL" id="CM037152">
    <property type="protein sequence ID" value="KAH7835091.1"/>
    <property type="molecule type" value="Genomic_DNA"/>
</dbReference>
<accession>A0ACB7X361</accession>